<evidence type="ECO:0000256" key="4">
    <source>
        <dbReference type="RuleBase" id="RU003718"/>
    </source>
</evidence>
<gene>
    <name evidence="7" type="primary">LOC103497669</name>
</gene>
<dbReference type="PROSITE" id="PS00375">
    <property type="entry name" value="UDPGT"/>
    <property type="match status" value="1"/>
</dbReference>
<dbReference type="Gene3D" id="3.40.50.2000">
    <property type="entry name" value="Glycogen Phosphorylase B"/>
    <property type="match status" value="2"/>
</dbReference>
<name>A0A1S3C8E8_CUCME</name>
<dbReference type="GeneID" id="103497669"/>
<dbReference type="CDD" id="cd03784">
    <property type="entry name" value="GT1_Gtf-like"/>
    <property type="match status" value="1"/>
</dbReference>
<dbReference type="eggNOG" id="KOG1192">
    <property type="taxonomic scope" value="Eukaryota"/>
</dbReference>
<sequence length="502" mass="56026">MNFVIANVIPKPSKSSTFLLNQPHIPYMFYPIHNMNNTTPPNPRRVLLITYSAQGHINPTLQLAKRLIRHGDLHVTFLTSLSAYRRMGQTPTLPHLSFAFFSDGYDDGFKPGDDIDHYVSELERCGSDALKNIIQESRNQGQPFTCIVYSILLPWVATVARSLDVASVLLWIQPAVVFALYYYYFNGYYDEIQRIISGDDPSSSMSIKLPGLPLLSARDLPSFFGGSDVYAFALIIFRKQFELLEEEESNPKILINTFEELEKDAVKAIKKFHLMPIGPLIPSVFLDGTDPSEASSGCDLYRSTSSYIDWLNSKPKASVVYVSSGSITKLSNQQKEEMARGLLSTKRPFLWVIRDTEAEEDSLSFKEKLETQGKIVPWCSQLEVLSSPATGCFLTHCGWNSCLESLACGVPTVAFPQWSDQATNTKIIQDLSETGVRLEAGEDGVVKGEEIERCLTLVMGDSKKGEDIRRNALKWKKLAKEAASEGGSSFANFKAFVDQVCS</sequence>
<evidence type="ECO:0000256" key="1">
    <source>
        <dbReference type="ARBA" id="ARBA00004721"/>
    </source>
</evidence>
<proteinExistence type="inferred from homology"/>
<evidence type="ECO:0000313" key="6">
    <source>
        <dbReference type="Proteomes" id="UP001652600"/>
    </source>
</evidence>
<dbReference type="InParanoid" id="A0A1S3C8E8"/>
<dbReference type="AlphaFoldDB" id="A0A1S3C8E8"/>
<comment type="pathway">
    <text evidence="1">Secondary metabolite biosynthesis; terpenoid biosynthesis.</text>
</comment>
<dbReference type="PANTHER" id="PTHR11926">
    <property type="entry name" value="GLUCOSYL/GLUCURONOSYL TRANSFERASES"/>
    <property type="match status" value="1"/>
</dbReference>
<reference evidence="7" key="1">
    <citation type="submission" date="2025-08" db="UniProtKB">
        <authorList>
            <consortium name="RefSeq"/>
        </authorList>
    </citation>
    <scope>IDENTIFICATION</scope>
    <source>
        <tissue evidence="7">Stem</tissue>
    </source>
</reference>
<evidence type="ECO:0000256" key="5">
    <source>
        <dbReference type="RuleBase" id="RU362057"/>
    </source>
</evidence>
<dbReference type="PANTHER" id="PTHR11926:SF870">
    <property type="entry name" value="UDP-GLYCOSYLTRANSFERASE 75B1"/>
    <property type="match status" value="1"/>
</dbReference>
<protein>
    <recommendedName>
        <fullName evidence="5">Glycosyltransferase</fullName>
        <ecNumber evidence="5">2.4.1.-</ecNumber>
    </recommendedName>
</protein>
<dbReference type="InterPro" id="IPR002213">
    <property type="entry name" value="UDP_glucos_trans"/>
</dbReference>
<dbReference type="EC" id="2.4.1.-" evidence="5"/>
<evidence type="ECO:0000256" key="3">
    <source>
        <dbReference type="ARBA" id="ARBA00022679"/>
    </source>
</evidence>
<dbReference type="SUPFAM" id="SSF53756">
    <property type="entry name" value="UDP-Glycosyltransferase/glycogen phosphorylase"/>
    <property type="match status" value="1"/>
</dbReference>
<keyword evidence="6" id="KW-1185">Reference proteome</keyword>
<dbReference type="InterPro" id="IPR035595">
    <property type="entry name" value="UDP_glycos_trans_CS"/>
</dbReference>
<dbReference type="GO" id="GO:0080044">
    <property type="term" value="F:quercetin 7-O-glucosyltransferase activity"/>
    <property type="evidence" value="ECO:0007669"/>
    <property type="project" value="TreeGrafter"/>
</dbReference>
<comment type="similarity">
    <text evidence="2 4">Belongs to the UDP-glycosyltransferase family.</text>
</comment>
<dbReference type="Pfam" id="PF00201">
    <property type="entry name" value="UDPGT"/>
    <property type="match status" value="1"/>
</dbReference>
<keyword evidence="3 4" id="KW-0808">Transferase</keyword>
<dbReference type="RefSeq" id="XP_008458144.2">
    <property type="nucleotide sequence ID" value="XM_008459922.3"/>
</dbReference>
<keyword evidence="4" id="KW-0328">Glycosyltransferase</keyword>
<dbReference type="KEGG" id="cmo:103497669"/>
<organism evidence="6 7">
    <name type="scientific">Cucumis melo</name>
    <name type="common">Muskmelon</name>
    <dbReference type="NCBI Taxonomy" id="3656"/>
    <lineage>
        <taxon>Eukaryota</taxon>
        <taxon>Viridiplantae</taxon>
        <taxon>Streptophyta</taxon>
        <taxon>Embryophyta</taxon>
        <taxon>Tracheophyta</taxon>
        <taxon>Spermatophyta</taxon>
        <taxon>Magnoliopsida</taxon>
        <taxon>eudicotyledons</taxon>
        <taxon>Gunneridae</taxon>
        <taxon>Pentapetalae</taxon>
        <taxon>rosids</taxon>
        <taxon>fabids</taxon>
        <taxon>Cucurbitales</taxon>
        <taxon>Cucurbitaceae</taxon>
        <taxon>Benincaseae</taxon>
        <taxon>Cucumis</taxon>
    </lineage>
</organism>
<accession>A0A1S3C8E8</accession>
<evidence type="ECO:0000256" key="2">
    <source>
        <dbReference type="ARBA" id="ARBA00009995"/>
    </source>
</evidence>
<evidence type="ECO:0000313" key="7">
    <source>
        <dbReference type="RefSeq" id="XP_008458144.2"/>
    </source>
</evidence>
<dbReference type="GO" id="GO:0080043">
    <property type="term" value="F:quercetin 3-O-glucosyltransferase activity"/>
    <property type="evidence" value="ECO:0007669"/>
    <property type="project" value="TreeGrafter"/>
</dbReference>
<dbReference type="Proteomes" id="UP001652600">
    <property type="component" value="Chromosome 11"/>
</dbReference>
<dbReference type="Gramene" id="MELO3C021156.2.1">
    <property type="protein sequence ID" value="MELO3C021156.2.1"/>
    <property type="gene ID" value="MELO3C021156.2"/>
</dbReference>